<dbReference type="AlphaFoldDB" id="A0A1X2GPY0"/>
<evidence type="ECO:0000313" key="4">
    <source>
        <dbReference type="Proteomes" id="UP000242146"/>
    </source>
</evidence>
<accession>A0A1X2GPY0</accession>
<dbReference type="OrthoDB" id="2286671at2759"/>
<name>A0A1X2GPY0_9FUNG</name>
<sequence>MLRKRTLSLVLIILCLCLTFSVFYHHKESWPSQTSLHVKHVPTSEERFLSYFPHGGLMDQLHSFQNGLRIAQDTNRTLLVPYLRLGRSFGWADVNTLARQYEAMDKAACQKQNTTALRPKDGPNTGDACSHLAEWSEVPWSMVFDLSYLQHHRVRFMERPDHDWKQVNGKVLSNIVLVDPKPTLASEGSLQPPATSAPSPSWLQRWWQHLQHPRESSGSATTVSPFSGSSLTAPDGPITTADLQRHAAATLIQCGSLVDGTLYHTTKLPDERALLESFNQHMLPDHLPSLKTTATKIAQALGGPHAFLSLHLHLRKLLPRELELRTSDFVVQQPGTNLPTLNINMDDVLSHQDPHEIEQVMRQLGQQQLYEMAQSVVLQLTGDIPIAQAVSGALPVHPSTLATYLSDPPASRRQWLQACVDYRRDIDPRYPIVHVVTDLPLATHILPFWPLLLDQYPCTFTRQELIEWNLIDRDWSATAAMGLDPLVDYNQLLAPLLDMLVASQAYSVIEAPTSLLSKLTSRYRARLRTA</sequence>
<evidence type="ECO:0000313" key="3">
    <source>
        <dbReference type="EMBL" id="ORX58855.1"/>
    </source>
</evidence>
<dbReference type="EMBL" id="MCGT01000006">
    <property type="protein sequence ID" value="ORX58855.1"/>
    <property type="molecule type" value="Genomic_DNA"/>
</dbReference>
<feature type="region of interest" description="Disordered" evidence="1">
    <location>
        <begin position="213"/>
        <end position="238"/>
    </location>
</feature>
<feature type="signal peptide" evidence="2">
    <location>
        <begin position="1"/>
        <end position="21"/>
    </location>
</feature>
<comment type="caution">
    <text evidence="3">The sequence shown here is derived from an EMBL/GenBank/DDBJ whole genome shotgun (WGS) entry which is preliminary data.</text>
</comment>
<dbReference type="Proteomes" id="UP000242146">
    <property type="component" value="Unassembled WGS sequence"/>
</dbReference>
<protein>
    <submittedName>
        <fullName evidence="3">Uncharacterized protein</fullName>
    </submittedName>
</protein>
<organism evidence="3 4">
    <name type="scientific">Hesseltinella vesiculosa</name>
    <dbReference type="NCBI Taxonomy" id="101127"/>
    <lineage>
        <taxon>Eukaryota</taxon>
        <taxon>Fungi</taxon>
        <taxon>Fungi incertae sedis</taxon>
        <taxon>Mucoromycota</taxon>
        <taxon>Mucoromycotina</taxon>
        <taxon>Mucoromycetes</taxon>
        <taxon>Mucorales</taxon>
        <taxon>Cunninghamellaceae</taxon>
        <taxon>Hesseltinella</taxon>
    </lineage>
</organism>
<keyword evidence="4" id="KW-1185">Reference proteome</keyword>
<keyword evidence="2" id="KW-0732">Signal</keyword>
<proteinExistence type="predicted"/>
<evidence type="ECO:0000256" key="1">
    <source>
        <dbReference type="SAM" id="MobiDB-lite"/>
    </source>
</evidence>
<feature type="chain" id="PRO_5010881798" evidence="2">
    <location>
        <begin position="22"/>
        <end position="530"/>
    </location>
</feature>
<evidence type="ECO:0000256" key="2">
    <source>
        <dbReference type="SAM" id="SignalP"/>
    </source>
</evidence>
<gene>
    <name evidence="3" type="ORF">DM01DRAFT_1333471</name>
</gene>
<reference evidence="3 4" key="1">
    <citation type="submission" date="2016-07" db="EMBL/GenBank/DDBJ databases">
        <title>Pervasive Adenine N6-methylation of Active Genes in Fungi.</title>
        <authorList>
            <consortium name="DOE Joint Genome Institute"/>
            <person name="Mondo S.J."/>
            <person name="Dannebaum R.O."/>
            <person name="Kuo R.C."/>
            <person name="Labutti K."/>
            <person name="Haridas S."/>
            <person name="Kuo A."/>
            <person name="Salamov A."/>
            <person name="Ahrendt S.R."/>
            <person name="Lipzen A."/>
            <person name="Sullivan W."/>
            <person name="Andreopoulos W.B."/>
            <person name="Clum A."/>
            <person name="Lindquist E."/>
            <person name="Daum C."/>
            <person name="Ramamoorthy G.K."/>
            <person name="Gryganskyi A."/>
            <person name="Culley D."/>
            <person name="Magnuson J.K."/>
            <person name="James T.Y."/>
            <person name="O'Malley M.A."/>
            <person name="Stajich J.E."/>
            <person name="Spatafora J.W."/>
            <person name="Visel A."/>
            <person name="Grigoriev I.V."/>
        </authorList>
    </citation>
    <scope>NUCLEOTIDE SEQUENCE [LARGE SCALE GENOMIC DNA]</scope>
    <source>
        <strain evidence="3 4">NRRL 3301</strain>
    </source>
</reference>
<feature type="compositionally biased region" description="Polar residues" evidence="1">
    <location>
        <begin position="216"/>
        <end position="232"/>
    </location>
</feature>
<dbReference type="STRING" id="101127.A0A1X2GPY0"/>